<dbReference type="PANTHER" id="PTHR43744:SF9">
    <property type="entry name" value="POLYGALACTURONAN_RHAMNOGALACTURONAN TRANSPORT SYSTEM PERMEASE PROTEIN YTCP"/>
    <property type="match status" value="1"/>
</dbReference>
<comment type="caution">
    <text evidence="9">The sequence shown here is derived from an EMBL/GenBank/DDBJ whole genome shotgun (WGS) entry which is preliminary data.</text>
</comment>
<keyword evidence="3" id="KW-1003">Cell membrane</keyword>
<feature type="transmembrane region" description="Helical" evidence="7">
    <location>
        <begin position="120"/>
        <end position="139"/>
    </location>
</feature>
<dbReference type="RefSeq" id="WP_256192286.1">
    <property type="nucleotide sequence ID" value="NZ_CATZHN010000043.1"/>
</dbReference>
<proteinExistence type="inferred from homology"/>
<feature type="domain" description="ABC transmembrane type-1" evidence="8">
    <location>
        <begin position="85"/>
        <end position="279"/>
    </location>
</feature>
<dbReference type="CDD" id="cd06261">
    <property type="entry name" value="TM_PBP2"/>
    <property type="match status" value="1"/>
</dbReference>
<dbReference type="InterPro" id="IPR000515">
    <property type="entry name" value="MetI-like"/>
</dbReference>
<name>A0ABT1S2U5_9FIRM</name>
<keyword evidence="2 7" id="KW-0813">Transport</keyword>
<gene>
    <name evidence="9" type="ORF">NE695_15235</name>
</gene>
<dbReference type="InterPro" id="IPR035906">
    <property type="entry name" value="MetI-like_sf"/>
</dbReference>
<feature type="transmembrane region" description="Helical" evidence="7">
    <location>
        <begin position="21"/>
        <end position="42"/>
    </location>
</feature>
<evidence type="ECO:0000256" key="6">
    <source>
        <dbReference type="ARBA" id="ARBA00023136"/>
    </source>
</evidence>
<protein>
    <submittedName>
        <fullName evidence="9">Carbohydrate ABC transporter permease</fullName>
    </submittedName>
</protein>
<dbReference type="PANTHER" id="PTHR43744">
    <property type="entry name" value="ABC TRANSPORTER PERMEASE PROTEIN MG189-RELATED-RELATED"/>
    <property type="match status" value="1"/>
</dbReference>
<keyword evidence="5 7" id="KW-1133">Transmembrane helix</keyword>
<sequence length="305" mass="33900">MSRNKGGRPAGAIRDSREDKILYTAVTAVLIVFLLLVAYPLIYVVSSSFSSGTAVSTGQVFLWPVDFSLEGYKTVFAHKLIGAAYRNTLFYTSAGTAINVTITVMCAYPLARNDFPMRKFFSVFFLVVMFFSGGMIPTYMVVSNLKLTNTIWAMLLPGAISVYNMILVRTFLKSSIPQALLEVSQIDGCSDAKYFFHILLPLSKPVIAVITLYYAVGHWNAYFNAMMYLSDQELYPLQLILRQILVANQVNLNEMVDVEALVAKQGLADVLKYALIVVSTAPILCVYPFLQRFFMKGVMLGSVKG</sequence>
<dbReference type="PROSITE" id="PS50928">
    <property type="entry name" value="ABC_TM1"/>
    <property type="match status" value="1"/>
</dbReference>
<dbReference type="Pfam" id="PF00528">
    <property type="entry name" value="BPD_transp_1"/>
    <property type="match status" value="1"/>
</dbReference>
<evidence type="ECO:0000313" key="9">
    <source>
        <dbReference type="EMBL" id="MCQ4841267.1"/>
    </source>
</evidence>
<evidence type="ECO:0000256" key="5">
    <source>
        <dbReference type="ARBA" id="ARBA00022989"/>
    </source>
</evidence>
<keyword evidence="10" id="KW-1185">Reference proteome</keyword>
<keyword evidence="6 7" id="KW-0472">Membrane</keyword>
<feature type="transmembrane region" description="Helical" evidence="7">
    <location>
        <begin position="193"/>
        <end position="216"/>
    </location>
</feature>
<comment type="similarity">
    <text evidence="7">Belongs to the binding-protein-dependent transport system permease family.</text>
</comment>
<evidence type="ECO:0000313" key="10">
    <source>
        <dbReference type="Proteomes" id="UP001524473"/>
    </source>
</evidence>
<evidence type="ECO:0000256" key="2">
    <source>
        <dbReference type="ARBA" id="ARBA00022448"/>
    </source>
</evidence>
<dbReference type="SUPFAM" id="SSF161098">
    <property type="entry name" value="MetI-like"/>
    <property type="match status" value="1"/>
</dbReference>
<feature type="transmembrane region" description="Helical" evidence="7">
    <location>
        <begin position="151"/>
        <end position="172"/>
    </location>
</feature>
<feature type="transmembrane region" description="Helical" evidence="7">
    <location>
        <begin position="89"/>
        <end position="108"/>
    </location>
</feature>
<dbReference type="Gene3D" id="1.10.3720.10">
    <property type="entry name" value="MetI-like"/>
    <property type="match status" value="1"/>
</dbReference>
<dbReference type="Proteomes" id="UP001524473">
    <property type="component" value="Unassembled WGS sequence"/>
</dbReference>
<evidence type="ECO:0000256" key="7">
    <source>
        <dbReference type="RuleBase" id="RU363032"/>
    </source>
</evidence>
<organism evidence="9 10">
    <name type="scientific">Neglectibacter timonensis</name>
    <dbReference type="NCBI Taxonomy" id="1776382"/>
    <lineage>
        <taxon>Bacteria</taxon>
        <taxon>Bacillati</taxon>
        <taxon>Bacillota</taxon>
        <taxon>Clostridia</taxon>
        <taxon>Eubacteriales</taxon>
        <taxon>Oscillospiraceae</taxon>
        <taxon>Neglectibacter</taxon>
    </lineage>
</organism>
<evidence type="ECO:0000256" key="1">
    <source>
        <dbReference type="ARBA" id="ARBA00004651"/>
    </source>
</evidence>
<comment type="subcellular location">
    <subcellularLocation>
        <location evidence="1 7">Cell membrane</location>
        <topology evidence="1 7">Multi-pass membrane protein</topology>
    </subcellularLocation>
</comment>
<evidence type="ECO:0000259" key="8">
    <source>
        <dbReference type="PROSITE" id="PS50928"/>
    </source>
</evidence>
<reference evidence="9 10" key="1">
    <citation type="submission" date="2022-06" db="EMBL/GenBank/DDBJ databases">
        <title>Isolation of gut microbiota from human fecal samples.</title>
        <authorList>
            <person name="Pamer E.G."/>
            <person name="Barat B."/>
            <person name="Waligurski E."/>
            <person name="Medina S."/>
            <person name="Paddock L."/>
            <person name="Mostad J."/>
        </authorList>
    </citation>
    <scope>NUCLEOTIDE SEQUENCE [LARGE SCALE GENOMIC DNA]</scope>
    <source>
        <strain evidence="9 10">DFI.9.73</strain>
    </source>
</reference>
<dbReference type="EMBL" id="JANFZH010000042">
    <property type="protein sequence ID" value="MCQ4841267.1"/>
    <property type="molecule type" value="Genomic_DNA"/>
</dbReference>
<accession>A0ABT1S2U5</accession>
<keyword evidence="4 7" id="KW-0812">Transmembrane</keyword>
<feature type="transmembrane region" description="Helical" evidence="7">
    <location>
        <begin position="270"/>
        <end position="290"/>
    </location>
</feature>
<evidence type="ECO:0000256" key="4">
    <source>
        <dbReference type="ARBA" id="ARBA00022692"/>
    </source>
</evidence>
<evidence type="ECO:0000256" key="3">
    <source>
        <dbReference type="ARBA" id="ARBA00022475"/>
    </source>
</evidence>